<proteinExistence type="predicted"/>
<gene>
    <name evidence="2" type="ORF">JP75_16280</name>
</gene>
<evidence type="ECO:0000313" key="2">
    <source>
        <dbReference type="EMBL" id="KFL30151.1"/>
    </source>
</evidence>
<dbReference type="STRING" id="46914.JP75_16280"/>
<keyword evidence="3" id="KW-1185">Reference proteome</keyword>
<keyword evidence="1" id="KW-0732">Signal</keyword>
<comment type="caution">
    <text evidence="2">The sequence shown here is derived from an EMBL/GenBank/DDBJ whole genome shotgun (WGS) entry which is preliminary data.</text>
</comment>
<accession>A0A087LZU8</accession>
<reference evidence="2 3" key="1">
    <citation type="submission" date="2014-08" db="EMBL/GenBank/DDBJ databases">
        <authorList>
            <person name="Hassan Y.I."/>
            <person name="Lepp D."/>
            <person name="Zhou T."/>
        </authorList>
    </citation>
    <scope>NUCLEOTIDE SEQUENCE [LARGE SCALE GENOMIC DNA]</scope>
    <source>
        <strain evidence="2 3">IFO13584</strain>
    </source>
</reference>
<sequence length="168" mass="17700">MSLSRLKRFALIVPLALASAGLGACSFQPVYSGALAENPQLQLAYAAPKTRLEQIVYQELAFRLGKTTSPTAPLVSVTVSAGDAEPYLSATANPNKPREMTVTATLTITPRDGVDSKPITITRVAKAQHTRSGQVLADEQGIIEAQERAARSVAESLRLAVLAATAKG</sequence>
<protein>
    <recommendedName>
        <fullName evidence="4">LPS-assembly lipoprotein</fullName>
    </recommendedName>
</protein>
<dbReference type="Gene3D" id="3.30.160.150">
    <property type="entry name" value="Lipoprotein like domain"/>
    <property type="match status" value="1"/>
</dbReference>
<dbReference type="Pfam" id="PF04390">
    <property type="entry name" value="LptE"/>
    <property type="match status" value="1"/>
</dbReference>
<organism evidence="2 3">
    <name type="scientific">Devosia riboflavina</name>
    <dbReference type="NCBI Taxonomy" id="46914"/>
    <lineage>
        <taxon>Bacteria</taxon>
        <taxon>Pseudomonadati</taxon>
        <taxon>Pseudomonadota</taxon>
        <taxon>Alphaproteobacteria</taxon>
        <taxon>Hyphomicrobiales</taxon>
        <taxon>Devosiaceae</taxon>
        <taxon>Devosia</taxon>
    </lineage>
</organism>
<dbReference type="AlphaFoldDB" id="A0A087LZU8"/>
<dbReference type="RefSeq" id="WP_035084774.1">
    <property type="nucleotide sequence ID" value="NZ_JQGC01000015.1"/>
</dbReference>
<dbReference type="OrthoDB" id="7950865at2"/>
<feature type="signal peptide" evidence="1">
    <location>
        <begin position="1"/>
        <end position="24"/>
    </location>
</feature>
<dbReference type="PROSITE" id="PS51257">
    <property type="entry name" value="PROKAR_LIPOPROTEIN"/>
    <property type="match status" value="1"/>
</dbReference>
<evidence type="ECO:0000256" key="1">
    <source>
        <dbReference type="SAM" id="SignalP"/>
    </source>
</evidence>
<dbReference type="InterPro" id="IPR007485">
    <property type="entry name" value="LPS_assembly_LptE"/>
</dbReference>
<evidence type="ECO:0000313" key="3">
    <source>
        <dbReference type="Proteomes" id="UP000028981"/>
    </source>
</evidence>
<dbReference type="EMBL" id="JQGC01000015">
    <property type="protein sequence ID" value="KFL30151.1"/>
    <property type="molecule type" value="Genomic_DNA"/>
</dbReference>
<feature type="chain" id="PRO_5001825805" description="LPS-assembly lipoprotein" evidence="1">
    <location>
        <begin position="25"/>
        <end position="168"/>
    </location>
</feature>
<evidence type="ECO:0008006" key="4">
    <source>
        <dbReference type="Google" id="ProtNLM"/>
    </source>
</evidence>
<name>A0A087LZU8_9HYPH</name>
<dbReference type="Proteomes" id="UP000028981">
    <property type="component" value="Unassembled WGS sequence"/>
</dbReference>